<dbReference type="OrthoDB" id="9763018at2"/>
<evidence type="ECO:0000313" key="16">
    <source>
        <dbReference type="EMBL" id="AGX87871.1"/>
    </source>
</evidence>
<dbReference type="InterPro" id="IPR035965">
    <property type="entry name" value="PAS-like_dom_sf"/>
</dbReference>
<dbReference type="InterPro" id="IPR004090">
    <property type="entry name" value="Chemotax_Me-accpt_rcpt"/>
</dbReference>
<dbReference type="InterPro" id="IPR054421">
    <property type="entry name" value="McpB_HAMP_2nd"/>
</dbReference>
<dbReference type="AlphaFoldDB" id="U5N8L8"/>
<feature type="transmembrane region" description="Helical" evidence="13">
    <location>
        <begin position="12"/>
        <end position="31"/>
    </location>
</feature>
<dbReference type="InterPro" id="IPR004089">
    <property type="entry name" value="MCPsignal_dom"/>
</dbReference>
<dbReference type="SUPFAM" id="SSF55785">
    <property type="entry name" value="PYP-like sensor domain (PAS domain)"/>
    <property type="match status" value="1"/>
</dbReference>
<dbReference type="eggNOG" id="COG0840">
    <property type="taxonomic scope" value="Bacteria"/>
</dbReference>
<dbReference type="Gene3D" id="3.30.450.20">
    <property type="entry name" value="PAS domain"/>
    <property type="match status" value="1"/>
</dbReference>
<keyword evidence="2" id="KW-1003">Cell membrane</keyword>
<dbReference type="PROSITE" id="PS50111">
    <property type="entry name" value="CHEMOTAXIS_TRANSDUC_2"/>
    <property type="match status" value="1"/>
</dbReference>
<dbReference type="Pfam" id="PF21927">
    <property type="entry name" value="McpB_HAMP_2"/>
    <property type="match status" value="1"/>
</dbReference>
<dbReference type="Pfam" id="PF02203">
    <property type="entry name" value="TarH"/>
    <property type="match status" value="1"/>
</dbReference>
<keyword evidence="7 13" id="KW-1133">Transmembrane helix</keyword>
<dbReference type="GO" id="GO:0004888">
    <property type="term" value="F:transmembrane signaling receptor activity"/>
    <property type="evidence" value="ECO:0007669"/>
    <property type="project" value="InterPro"/>
</dbReference>
<evidence type="ECO:0000259" key="14">
    <source>
        <dbReference type="PROSITE" id="PS50111"/>
    </source>
</evidence>
<dbReference type="EMBL" id="CP004885">
    <property type="protein sequence ID" value="AGX87871.1"/>
    <property type="molecule type" value="Genomic_DNA"/>
</dbReference>
<dbReference type="STRING" id="946483.Cenrod_1787"/>
<feature type="domain" description="HAMP" evidence="15">
    <location>
        <begin position="519"/>
        <end position="567"/>
    </location>
</feature>
<evidence type="ECO:0000256" key="9">
    <source>
        <dbReference type="ARBA" id="ARBA00023224"/>
    </source>
</evidence>
<dbReference type="RefSeq" id="WP_022774205.1">
    <property type="nucleotide sequence ID" value="NC_022576.1"/>
</dbReference>
<dbReference type="PANTHER" id="PTHR43531">
    <property type="entry name" value="PROTEIN ICFG"/>
    <property type="match status" value="1"/>
</dbReference>
<dbReference type="InterPro" id="IPR041395">
    <property type="entry name" value="McpB_HAMP_3rd"/>
</dbReference>
<feature type="compositionally biased region" description="Basic and acidic residues" evidence="12">
    <location>
        <begin position="834"/>
        <end position="844"/>
    </location>
</feature>
<feature type="domain" description="Methyl-accepting transducer" evidence="14">
    <location>
        <begin position="572"/>
        <end position="787"/>
    </location>
</feature>
<feature type="region of interest" description="Disordered" evidence="12">
    <location>
        <begin position="816"/>
        <end position="844"/>
    </location>
</feature>
<dbReference type="InterPro" id="IPR003660">
    <property type="entry name" value="HAMP_dom"/>
</dbReference>
<keyword evidence="4" id="KW-0145">Chemotaxis</keyword>
<dbReference type="Pfam" id="PF00015">
    <property type="entry name" value="MCPsignal"/>
    <property type="match status" value="1"/>
</dbReference>
<feature type="domain" description="HAMP" evidence="15">
    <location>
        <begin position="215"/>
        <end position="267"/>
    </location>
</feature>
<protein>
    <submittedName>
        <fullName evidence="16">Methyl-accepting chemotaxis protein</fullName>
    </submittedName>
</protein>
<keyword evidence="17" id="KW-1185">Reference proteome</keyword>
<dbReference type="PRINTS" id="PR00260">
    <property type="entry name" value="CHEMTRNSDUCR"/>
</dbReference>
<dbReference type="HOGENOM" id="CLU_000445_107_20_4"/>
<dbReference type="InterPro" id="IPR051310">
    <property type="entry name" value="MCP_chemotaxis"/>
</dbReference>
<dbReference type="SUPFAM" id="SSF58104">
    <property type="entry name" value="Methyl-accepting chemotaxis protein (MCP) signaling domain"/>
    <property type="match status" value="1"/>
</dbReference>
<keyword evidence="8 13" id="KW-0472">Membrane</keyword>
<evidence type="ECO:0000256" key="11">
    <source>
        <dbReference type="PROSITE-ProRule" id="PRU00284"/>
    </source>
</evidence>
<dbReference type="PANTHER" id="PTHR43531:SF11">
    <property type="entry name" value="METHYL-ACCEPTING CHEMOTAXIS PROTEIN 3"/>
    <property type="match status" value="1"/>
</dbReference>
<keyword evidence="3" id="KW-0488">Methylation</keyword>
<evidence type="ECO:0000256" key="8">
    <source>
        <dbReference type="ARBA" id="ARBA00023136"/>
    </source>
</evidence>
<accession>U5N8L8</accession>
<dbReference type="Pfam" id="PF18575">
    <property type="entry name" value="HAMP_N3"/>
    <property type="match status" value="1"/>
</dbReference>
<evidence type="ECO:0000256" key="3">
    <source>
        <dbReference type="ARBA" id="ARBA00022481"/>
    </source>
</evidence>
<dbReference type="Proteomes" id="UP000017184">
    <property type="component" value="Chromosome"/>
</dbReference>
<evidence type="ECO:0000259" key="15">
    <source>
        <dbReference type="PROSITE" id="PS50885"/>
    </source>
</evidence>
<dbReference type="KEGG" id="cbx:Cenrod_1787"/>
<comment type="similarity">
    <text evidence="10">Belongs to the methyl-accepting chemotaxis (MCP) protein family.</text>
</comment>
<dbReference type="GO" id="GO:0005886">
    <property type="term" value="C:plasma membrane"/>
    <property type="evidence" value="ECO:0007669"/>
    <property type="project" value="UniProtKB-SubCell"/>
</dbReference>
<dbReference type="Gene3D" id="1.20.120.1530">
    <property type="match status" value="1"/>
</dbReference>
<evidence type="ECO:0000313" key="17">
    <source>
        <dbReference type="Proteomes" id="UP000017184"/>
    </source>
</evidence>
<reference evidence="16 17" key="1">
    <citation type="journal article" date="2013" name="Genome Biol.">
        <title>Genomic analysis reveals key aspects of prokaryotic symbiosis in the phototrophic consortium "Chlorochromatium aggregatum".</title>
        <authorList>
            <person name="Liu Z."/>
            <person name="Muller J."/>
            <person name="Li T."/>
            <person name="Alvey R.M."/>
            <person name="Vogl K."/>
            <person name="Frigaard N.U."/>
            <person name="Rockwell N.C."/>
            <person name="Boyd E.S."/>
            <person name="Tomsho L.P."/>
            <person name="Schuster S.C."/>
            <person name="Henke P."/>
            <person name="Rohde M."/>
            <person name="Overmann J."/>
            <person name="Bryant D.A."/>
        </authorList>
    </citation>
    <scope>NUCLEOTIDE SEQUENCE [LARGE SCALE GENOMIC DNA]</scope>
    <source>
        <strain evidence="16">CR</strain>
    </source>
</reference>
<dbReference type="GO" id="GO:0006935">
    <property type="term" value="P:chemotaxis"/>
    <property type="evidence" value="ECO:0007669"/>
    <property type="project" value="UniProtKB-KW"/>
</dbReference>
<dbReference type="InterPro" id="IPR003122">
    <property type="entry name" value="Tar_rcpt_lig-bd"/>
</dbReference>
<dbReference type="SMART" id="SM00283">
    <property type="entry name" value="MA"/>
    <property type="match status" value="1"/>
</dbReference>
<gene>
    <name evidence="16" type="ORF">Cenrod_1787</name>
</gene>
<evidence type="ECO:0000256" key="5">
    <source>
        <dbReference type="ARBA" id="ARBA00022519"/>
    </source>
</evidence>
<dbReference type="InterPro" id="IPR000014">
    <property type="entry name" value="PAS"/>
</dbReference>
<evidence type="ECO:0000256" key="10">
    <source>
        <dbReference type="ARBA" id="ARBA00029447"/>
    </source>
</evidence>
<name>U5N8L8_9BURK</name>
<dbReference type="CDD" id="cd11386">
    <property type="entry name" value="MCP_signal"/>
    <property type="match status" value="1"/>
</dbReference>
<dbReference type="PROSITE" id="PS50885">
    <property type="entry name" value="HAMP"/>
    <property type="match status" value="2"/>
</dbReference>
<dbReference type="Gene3D" id="1.10.287.950">
    <property type="entry name" value="Methyl-accepting chemotaxis protein"/>
    <property type="match status" value="1"/>
</dbReference>
<evidence type="ECO:0000256" key="1">
    <source>
        <dbReference type="ARBA" id="ARBA00004429"/>
    </source>
</evidence>
<feature type="transmembrane region" description="Helical" evidence="13">
    <location>
        <begin position="195"/>
        <end position="214"/>
    </location>
</feature>
<proteinExistence type="inferred from homology"/>
<keyword evidence="9 11" id="KW-0807">Transducer</keyword>
<sequence>MRWKDLGIGVRLTVLLTVLACALVVVGWVGLRAAAHANDQVEDQYDQGMLPLEHLATVETLIQQNQLLVMRAILNPSTANSRQAVESITANIAIVDEALRRFHAHADGRDDDEDRKLLLDLEAKRTAFVRDGLQPMVDALRDDSPSRALLLDETLTNRWAELAPAIHRLKKAQLTQAEDAYRAAHSSAATTQSRIIAAITLAVVATVVAGYLLIRSITIPLARAVRVAEGVAAGKLDGDTGEQFADETGQLLCSMASMQEVLGRFVDALREMGRQHDAGMLDYTIPTDQLQGVYGEMAVSVNQLVRNHIAVKMRVVEVIQAYSNGNLDVVMDRLPGQKARVTQAMDTVQATMRAAAEAARFNERIRVALDTVSVTVSDAQGRLVHASPSAQEMLRLVGGPGFDVQQFYGNKIGTLLRDPDRAARFEHALRSEETLDLEAGGRQLRLQAKPVRDASGTTIGRITQWIDRTDEIASEVELDAMVEAATRGNFNNRLRVDNKVGFFAKISSGMNQLLDINERGLEDVARVMLAISQGDLTQRIIQDYDGLFGRVKDGVNTSVDNLKRVIGEVRMAAGSVTSASGQLSSSAQALSQASSEQAASVEETTAQIALMSSSINQNSDNAKVTDGMASKATEQATDGGGAVTQTVDAMKLIATKIGIVDDIAYQTNLLALNAAIEAARAGEHGKGFAVVAAEVRKLAERSQEAAKEIGSLAGNSVTKAEHAGRLLEEIVPSIRKTSELVQEIAAASAEQSESVTQIGGAMGELSKVTQQNASVSEELAATSEQLSEQAGQLQRSIAFFHTGDDAPAVPHVEVRGRRSAPMPEHTPLIPRPVRRTDPDNFRPF</sequence>
<dbReference type="CDD" id="cd00130">
    <property type="entry name" value="PAS"/>
    <property type="match status" value="1"/>
</dbReference>
<evidence type="ECO:0000256" key="7">
    <source>
        <dbReference type="ARBA" id="ARBA00022989"/>
    </source>
</evidence>
<dbReference type="GO" id="GO:0007165">
    <property type="term" value="P:signal transduction"/>
    <property type="evidence" value="ECO:0007669"/>
    <property type="project" value="UniProtKB-KW"/>
</dbReference>
<evidence type="ECO:0000256" key="13">
    <source>
        <dbReference type="SAM" id="Phobius"/>
    </source>
</evidence>
<keyword evidence="5" id="KW-0997">Cell inner membrane</keyword>
<organism evidence="16 17">
    <name type="scientific">Candidatus Symbiobacter mobilis CR</name>
    <dbReference type="NCBI Taxonomy" id="946483"/>
    <lineage>
        <taxon>Bacteria</taxon>
        <taxon>Pseudomonadati</taxon>
        <taxon>Pseudomonadota</taxon>
        <taxon>Betaproteobacteria</taxon>
        <taxon>Burkholderiales</taxon>
        <taxon>Comamonadaceae</taxon>
    </lineage>
</organism>
<evidence type="ECO:0000256" key="12">
    <source>
        <dbReference type="SAM" id="MobiDB-lite"/>
    </source>
</evidence>
<dbReference type="PATRIC" id="fig|946483.4.peg.1809"/>
<comment type="subcellular location">
    <subcellularLocation>
        <location evidence="1">Cell inner membrane</location>
        <topology evidence="1">Multi-pass membrane protein</topology>
    </subcellularLocation>
</comment>
<keyword evidence="6 13" id="KW-0812">Transmembrane</keyword>
<dbReference type="SMART" id="SM00304">
    <property type="entry name" value="HAMP"/>
    <property type="match status" value="2"/>
</dbReference>
<evidence type="ECO:0000256" key="6">
    <source>
        <dbReference type="ARBA" id="ARBA00022692"/>
    </source>
</evidence>
<dbReference type="Pfam" id="PF18947">
    <property type="entry name" value="HAMP_2"/>
    <property type="match status" value="1"/>
</dbReference>
<dbReference type="FunFam" id="1.10.287.950:FF:000001">
    <property type="entry name" value="Methyl-accepting chemotaxis sensory transducer"/>
    <property type="match status" value="1"/>
</dbReference>
<evidence type="ECO:0000256" key="2">
    <source>
        <dbReference type="ARBA" id="ARBA00022475"/>
    </source>
</evidence>
<evidence type="ECO:0000256" key="4">
    <source>
        <dbReference type="ARBA" id="ARBA00022500"/>
    </source>
</evidence>